<reference evidence="2" key="1">
    <citation type="submission" date="2014-12" db="EMBL/GenBank/DDBJ databases">
        <title>Insight into the proteome of Arion vulgaris.</title>
        <authorList>
            <person name="Aradska J."/>
            <person name="Bulat T."/>
            <person name="Smidak R."/>
            <person name="Sarate P."/>
            <person name="Gangsoo J."/>
            <person name="Sialana F."/>
            <person name="Bilban M."/>
            <person name="Lubec G."/>
        </authorList>
    </citation>
    <scope>NUCLEOTIDE SEQUENCE</scope>
    <source>
        <tissue evidence="2">Skin</tissue>
    </source>
</reference>
<sequence>PLPVLGTINKTHTRDLPSTDPAKTSKSSSNNTKNVDFNTPALPPPKTKVPIDKSKLKLGSSSDHPDSDREM</sequence>
<feature type="compositionally biased region" description="Low complexity" evidence="1">
    <location>
        <begin position="24"/>
        <end position="34"/>
    </location>
</feature>
<evidence type="ECO:0000313" key="2">
    <source>
        <dbReference type="EMBL" id="CEK99684.1"/>
    </source>
</evidence>
<accession>A0A0B7C2J6</accession>
<feature type="region of interest" description="Disordered" evidence="1">
    <location>
        <begin position="1"/>
        <end position="71"/>
    </location>
</feature>
<dbReference type="EMBL" id="HACG01052813">
    <property type="protein sequence ID" value="CEK99684.1"/>
    <property type="molecule type" value="Transcribed_RNA"/>
</dbReference>
<organism evidence="2">
    <name type="scientific">Arion vulgaris</name>
    <dbReference type="NCBI Taxonomy" id="1028688"/>
    <lineage>
        <taxon>Eukaryota</taxon>
        <taxon>Metazoa</taxon>
        <taxon>Spiralia</taxon>
        <taxon>Lophotrochozoa</taxon>
        <taxon>Mollusca</taxon>
        <taxon>Gastropoda</taxon>
        <taxon>Heterobranchia</taxon>
        <taxon>Euthyneura</taxon>
        <taxon>Panpulmonata</taxon>
        <taxon>Eupulmonata</taxon>
        <taxon>Stylommatophora</taxon>
        <taxon>Helicina</taxon>
        <taxon>Arionoidea</taxon>
        <taxon>Arionidae</taxon>
        <taxon>Arion</taxon>
    </lineage>
</organism>
<proteinExistence type="predicted"/>
<name>A0A0B7C2J6_9EUPU</name>
<dbReference type="AlphaFoldDB" id="A0A0B7C2J6"/>
<protein>
    <submittedName>
        <fullName evidence="2">Uncharacterized protein</fullName>
    </submittedName>
</protein>
<evidence type="ECO:0000256" key="1">
    <source>
        <dbReference type="SAM" id="MobiDB-lite"/>
    </source>
</evidence>
<feature type="non-terminal residue" evidence="2">
    <location>
        <position position="71"/>
    </location>
</feature>
<gene>
    <name evidence="2" type="primary">ORF221889</name>
</gene>
<feature type="non-terminal residue" evidence="2">
    <location>
        <position position="1"/>
    </location>
</feature>